<dbReference type="InterPro" id="IPR012337">
    <property type="entry name" value="RNaseH-like_sf"/>
</dbReference>
<dbReference type="Pfam" id="PF08083">
    <property type="entry name" value="PROCN"/>
    <property type="match status" value="1"/>
</dbReference>
<dbReference type="GeneID" id="25366186"/>
<dbReference type="Proteomes" id="UP000030641">
    <property type="component" value="Unassembled WGS sequence"/>
</dbReference>
<dbReference type="CDD" id="cd13838">
    <property type="entry name" value="RNase_H_like_Prp8_IV"/>
    <property type="match status" value="1"/>
</dbReference>
<evidence type="ECO:0000256" key="3">
    <source>
        <dbReference type="ARBA" id="ARBA00022728"/>
    </source>
</evidence>
<dbReference type="FunFam" id="1.20.80.40:FF:000001">
    <property type="entry name" value="Pre-mRNA-processing-splicing factor 8"/>
    <property type="match status" value="1"/>
</dbReference>
<dbReference type="Gene3D" id="3.30.420.230">
    <property type="match status" value="1"/>
</dbReference>
<dbReference type="SUPFAM" id="SSF53098">
    <property type="entry name" value="Ribonuclease H-like"/>
    <property type="match status" value="2"/>
</dbReference>
<evidence type="ECO:0000313" key="10">
    <source>
        <dbReference type="Proteomes" id="UP000030641"/>
    </source>
</evidence>
<dbReference type="InterPro" id="IPR019581">
    <property type="entry name" value="Prp8_U5-snRNA-bd"/>
</dbReference>
<dbReference type="FunFam" id="3.30.43.40:FF:000001">
    <property type="entry name" value="Pre-mRNA-processing-splicing factor 8"/>
    <property type="match status" value="1"/>
</dbReference>
<dbReference type="SMART" id="SM00232">
    <property type="entry name" value="JAB_MPN"/>
    <property type="match status" value="1"/>
</dbReference>
<dbReference type="PANTHER" id="PTHR11140">
    <property type="entry name" value="PRE-MRNA SPLICING FACTOR PRP8"/>
    <property type="match status" value="1"/>
</dbReference>
<dbReference type="FunFam" id="3.90.1570.40:FF:000001">
    <property type="entry name" value="Pre-mRNA-processing-splicing factor 8"/>
    <property type="match status" value="1"/>
</dbReference>
<keyword evidence="2" id="KW-0507">mRNA processing</keyword>
<dbReference type="FunCoup" id="A0A074YQS6">
    <property type="interactions" value="1305"/>
</dbReference>
<evidence type="ECO:0000256" key="6">
    <source>
        <dbReference type="ARBA" id="ARBA00023242"/>
    </source>
</evidence>
<dbReference type="Pfam" id="PF08082">
    <property type="entry name" value="PRO8NT"/>
    <property type="match status" value="1"/>
</dbReference>
<evidence type="ECO:0000256" key="2">
    <source>
        <dbReference type="ARBA" id="ARBA00022664"/>
    </source>
</evidence>
<reference evidence="9 10" key="1">
    <citation type="journal article" date="2014" name="BMC Genomics">
        <title>Genome sequencing of four Aureobasidium pullulans varieties: biotechnological potential, stress tolerance, and description of new species.</title>
        <authorList>
            <person name="Gostin Ar C."/>
            <person name="Ohm R.A."/>
            <person name="Kogej T."/>
            <person name="Sonjak S."/>
            <person name="Turk M."/>
            <person name="Zajc J."/>
            <person name="Zalar P."/>
            <person name="Grube M."/>
            <person name="Sun H."/>
            <person name="Han J."/>
            <person name="Sharma A."/>
            <person name="Chiniquy J."/>
            <person name="Ngan C.Y."/>
            <person name="Lipzen A."/>
            <person name="Barry K."/>
            <person name="Grigoriev I.V."/>
            <person name="Gunde-Cimerman N."/>
        </authorList>
    </citation>
    <scope>NUCLEOTIDE SEQUENCE [LARGE SCALE GENOMIC DNA]</scope>
    <source>
        <strain evidence="9 10">EXF-2481</strain>
    </source>
</reference>
<feature type="domain" description="MPN" evidence="8">
    <location>
        <begin position="2130"/>
        <end position="2261"/>
    </location>
</feature>
<comment type="subcellular location">
    <subcellularLocation>
        <location evidence="1">Nucleus</location>
    </subcellularLocation>
</comment>
<evidence type="ECO:0000256" key="1">
    <source>
        <dbReference type="ARBA" id="ARBA00004123"/>
    </source>
</evidence>
<dbReference type="InterPro" id="IPR027652">
    <property type="entry name" value="PRP8"/>
</dbReference>
<dbReference type="GO" id="GO:0017070">
    <property type="term" value="F:U6 snRNA binding"/>
    <property type="evidence" value="ECO:0007669"/>
    <property type="project" value="InterPro"/>
</dbReference>
<dbReference type="Pfam" id="PF10597">
    <property type="entry name" value="U5_2-snRNA_bdg"/>
    <property type="match status" value="1"/>
</dbReference>
<dbReference type="Gene3D" id="3.90.1570.40">
    <property type="match status" value="1"/>
</dbReference>
<dbReference type="Pfam" id="PF01398">
    <property type="entry name" value="JAB"/>
    <property type="match status" value="1"/>
</dbReference>
<evidence type="ECO:0000256" key="7">
    <source>
        <dbReference type="SAM" id="MobiDB-lite"/>
    </source>
</evidence>
<dbReference type="FunFam" id="3.40.140.10:FF:000002">
    <property type="entry name" value="Pre-mRNA-processing-splicing factor 8"/>
    <property type="match status" value="1"/>
</dbReference>
<organism evidence="9 10">
    <name type="scientific">Aureobasidium subglaciale (strain EXF-2481)</name>
    <name type="common">Aureobasidium pullulans var. subglaciale</name>
    <dbReference type="NCBI Taxonomy" id="1043005"/>
    <lineage>
        <taxon>Eukaryota</taxon>
        <taxon>Fungi</taxon>
        <taxon>Dikarya</taxon>
        <taxon>Ascomycota</taxon>
        <taxon>Pezizomycotina</taxon>
        <taxon>Dothideomycetes</taxon>
        <taxon>Dothideomycetidae</taxon>
        <taxon>Dothideales</taxon>
        <taxon>Saccotheciaceae</taxon>
        <taxon>Aureobasidium</taxon>
    </lineage>
</organism>
<dbReference type="GO" id="GO:0097157">
    <property type="term" value="F:pre-mRNA intronic binding"/>
    <property type="evidence" value="ECO:0007669"/>
    <property type="project" value="TreeGrafter"/>
</dbReference>
<dbReference type="Gene3D" id="1.20.80.40">
    <property type="match status" value="1"/>
</dbReference>
<dbReference type="GO" id="GO:0005682">
    <property type="term" value="C:U5 snRNP"/>
    <property type="evidence" value="ECO:0007669"/>
    <property type="project" value="UniProtKB-ARBA"/>
</dbReference>
<dbReference type="Pfam" id="PF10598">
    <property type="entry name" value="RRM_4"/>
    <property type="match status" value="1"/>
</dbReference>
<accession>A0A074YQS6</accession>
<dbReference type="InterPro" id="IPR037518">
    <property type="entry name" value="MPN"/>
</dbReference>
<dbReference type="InParanoid" id="A0A074YQS6"/>
<dbReference type="GO" id="GO:0030620">
    <property type="term" value="F:U2 snRNA binding"/>
    <property type="evidence" value="ECO:0007669"/>
    <property type="project" value="TreeGrafter"/>
</dbReference>
<dbReference type="Pfam" id="PF08084">
    <property type="entry name" value="PROCT"/>
    <property type="match status" value="1"/>
</dbReference>
<dbReference type="GO" id="GO:0030619">
    <property type="term" value="F:U1 snRNA binding"/>
    <property type="evidence" value="ECO:0007669"/>
    <property type="project" value="TreeGrafter"/>
</dbReference>
<dbReference type="EMBL" id="KL584756">
    <property type="protein sequence ID" value="KEQ96467.1"/>
    <property type="molecule type" value="Genomic_DNA"/>
</dbReference>
<evidence type="ECO:0000313" key="9">
    <source>
        <dbReference type="EMBL" id="KEQ96467.1"/>
    </source>
</evidence>
<dbReference type="GO" id="GO:0008237">
    <property type="term" value="F:metallopeptidase activity"/>
    <property type="evidence" value="ECO:0007669"/>
    <property type="project" value="InterPro"/>
</dbReference>
<sequence length="2364" mass="273775">MSALPPPPPGWDAPPPPPPPGAAPPGALAPPPPGYKPQADPQIAKFADKKQKWLRMQRQRFGEKRRGGFVETQKADMPPEHLRKIVKDIGDVSQKKFSSDKRSYLGALKFMPHAVLKLLENMPMPWESVREVKVLYHVNGCLTLVNEIPRVIEPVFHAQWASMWVAMRREKSDRRHFKRMRFPPFDDEEPPLSWSENIEDVEPLEPIQLELDEDDDAAIYEWFYDPRPLLDTSHVSGPGYKKWNLSLPQMAALHRMSTPLLSDLVDKNYFHLFDLPSFQTAKALNVAIPGGPRFEPLYKDIDPNDEDFGEFNAIDRIIFRAPIKTEYRVDFPFLYNSLPRSVKLSTYSHPQTVYQRTTDPSLPAFYFDPVINPISSRAVAPKNLTISHEDEIFGPGNNEDDDFEMPGEIEPFMADEELYNDETAAAIQLWWAPYPFDRRSGKMVRAEDVPLVKQWYLEHVPGGQPVKVRVSYQKLLKSYVLNELHKKPPKAQNRQNLMSTLKQTKFFQQTTIDWVEAGLQVCRQGFNMLNLLIHRKNLTYLHLDYNFNLKPIKTLTTKERKKSRFGNAFHLMREILRLTKLIVDAQVQYRLGNIDAFQLADGILYAFNHVGQLTGMYRYKYKLMHQIRTCKDLKHLIYYRFNSGPVGKGPGCGFWAPAWRVWLFFMRGIIPLLERWLGNLLSRQFEGRHSKGVAKTVTKQRVESHFDLELRASVMADLMDMMPEGIKQNKVNLVLSHLSEAWRCWKSNIPWKVPGLPAPIENIILRYVKSKADWWISVAHYNRERIRRGATVDKTVAKKNLGRLTRLWLKAEQERQHNYMKDGPYVSSEEAVAIYTTTVHWLESRKFQPIPFPSVSYKHDTKILILALERLREAYSVKGRLNQSQREELALIEQAYDSPGTTLARIKRFLLTQRAFKEVGIDMNDNYSTINPVYDIEPIEKITDAYLDQYLWYQADQRHLFPAWIKPSDSEVPPLLTYKWAQGINNLDKVWETADGECNVMIETQLSKVYEKIDLTLLNRLLRLIMDHNLADYISSKNNVQLNYKDMNHTNSYGMIRGLQFSAFVFQYYGLVIDLLLLGLQRASELAGPVNAPNDFLQFRDRAAETRHPIRLYTRYVDRIWVFFRFTADESRDLIQRFLTEQPDPNFENVIGYKNKKCWPRDSRMRLMRHDVNLGRAVFWDMKNRLPRSVTTIEWDDTFASVYSRDNPNLLFSMCGFEVRILPKMRNQNEEFPTKDSVWSLVDNSTKERTAHAFLQVTEEDIAKFNNRIRQILMSSGSTTFTKIANKWNTALIALFTYYREAAVSTVSLLDTIVKCETKIQTRVKIGLNSKMPSRFPPAVFYTPKELGGLGMISGSHILIPASDKRWSKQTDTGVTHYRAGMSHDEETLIPNIFRYIIPWEAEFVDSQRVWTEYSQKRLEAQQQNRRLTLEDLEDSWDRGLPRINTLFQKDRSTLSFDKGFRARTEFKIYQQMKSNPFWWTSQRHDGKLWNLNAYRTDVIQALGGVETILEHTLFKATAFPSWEGLFWERASGFEESMKFKKLTNAQRSGLNQIPNRRFTLWWSPTINRANVYVGFQVQLDLTGIFLHGKIPTLKISLIQIFRAHLWQKIHESVVMDLCQVFDQELEALGIETVQKETIHPRKSYKMNSSCADILLFASHKWSVSTPSLLYDTKDNMGQTTTNKFWVDVQLRYGDYDSHDIERYVRAKYLDYTSDSMSIYPSATGLMIGIDLAYNLYSAYGQYFPGLKQLVQQAMAKVMKANPALYVLRERIRKGLQLYASESNQEFLNSQNYSELFSNQIQLFIDDTNVYRVTIHKTFEGNLTTKPINGAIFIFNPRTGQLFLKIIHTSVWAGQKRLGQLAKWKTAEEVAALIRSLPVEEQPKQLIVTRKGLLDPLEVHLLDFPNISIRASELQLPFQAAMKVEKLGDMILRATEPQMVLFNLYDEWLKSISSYTAFSRLILILRALHVNQDKTKLLLRPDKTVITQEHHIWPTLSDDDWIKVETQLRDLILNDYGKKNNVNVSSLTQSEVRDIILGMEISAPSMQRQQAAEIEKQQEEQAQLTAVTTKTQNVNGEDIVVTTTSQFEQQTFASKTEWRTRAIATSNLRTRANNIYISSEDIRDDEEHFTYIMPKNILKRFITIADLRVQVAGYLYGTSPPDNKQIKEVKAIVMVPQVGNTRDIQLPRNLPENDYLNSLEPLGWIHTTAGNETSYMTAQDVTQHARLMNQHDTWDKKTVTMTVSFTPGSVSLSAWSLTPSGYTWGAENKDMSSDQPSGFNPGAGFGEKSQLLLSDRIRGMFFVPDDERWNWSFMGSGFGDKEKGRIYVDVGVPKRFYDDVHRPVHFQNFAELEDVWVDRSDNLA</sequence>
<dbReference type="GO" id="GO:0000974">
    <property type="term" value="C:Prp19 complex"/>
    <property type="evidence" value="ECO:0007669"/>
    <property type="project" value="UniProtKB-ARBA"/>
</dbReference>
<dbReference type="FunFam" id="3.30.420.230:FF:000001">
    <property type="entry name" value="Pre-mRNA-processing-splicing factor 8"/>
    <property type="match status" value="1"/>
</dbReference>
<proteinExistence type="predicted"/>
<dbReference type="GO" id="GO:0000244">
    <property type="term" value="P:spliceosomal tri-snRNP complex assembly"/>
    <property type="evidence" value="ECO:0007669"/>
    <property type="project" value="TreeGrafter"/>
</dbReference>
<dbReference type="OrthoDB" id="1931567at2759"/>
<dbReference type="InterPro" id="IPR012591">
    <property type="entry name" value="PRO8NT"/>
</dbReference>
<keyword evidence="4" id="KW-0694">RNA-binding</keyword>
<dbReference type="InterPro" id="IPR042516">
    <property type="entry name" value="Prp8_U5-snRNA-bd_sf"/>
</dbReference>
<gene>
    <name evidence="9" type="ORF">AUEXF2481DRAFT_38730</name>
</gene>
<dbReference type="InterPro" id="IPR012984">
    <property type="entry name" value="PROCT"/>
</dbReference>
<evidence type="ECO:0000256" key="4">
    <source>
        <dbReference type="ARBA" id="ARBA00022884"/>
    </source>
</evidence>
<dbReference type="OMA" id="ANKWNTS"/>
<dbReference type="InterPro" id="IPR012592">
    <property type="entry name" value="PROCN"/>
</dbReference>
<dbReference type="PROSITE" id="PS50249">
    <property type="entry name" value="MPN"/>
    <property type="match status" value="1"/>
</dbReference>
<dbReference type="GO" id="GO:0000393">
    <property type="term" value="P:spliceosomal conformational changes to generate catalytic conformation"/>
    <property type="evidence" value="ECO:0007669"/>
    <property type="project" value="UniProtKB-ARBA"/>
</dbReference>
<protein>
    <recommendedName>
        <fullName evidence="8">MPN domain-containing protein</fullName>
    </recommendedName>
</protein>
<keyword evidence="6" id="KW-0539">Nucleus</keyword>
<dbReference type="GO" id="GO:0071013">
    <property type="term" value="C:catalytic step 2 spliceosome"/>
    <property type="evidence" value="ECO:0007669"/>
    <property type="project" value="TreeGrafter"/>
</dbReference>
<dbReference type="STRING" id="1043005.A0A074YQS6"/>
<dbReference type="InterPro" id="IPR019580">
    <property type="entry name" value="Prp8_U6-snRNA-bd"/>
</dbReference>
<dbReference type="CDD" id="cd08056">
    <property type="entry name" value="MPN_PRP8"/>
    <property type="match status" value="1"/>
</dbReference>
<dbReference type="GO" id="GO:0030623">
    <property type="term" value="F:U5 snRNA binding"/>
    <property type="evidence" value="ECO:0007669"/>
    <property type="project" value="InterPro"/>
</dbReference>
<dbReference type="InterPro" id="IPR021983">
    <property type="entry name" value="PRP8_domainIV"/>
</dbReference>
<dbReference type="PANTHER" id="PTHR11140:SF0">
    <property type="entry name" value="PRE-MRNA-PROCESSING-SPLICING FACTOR 8"/>
    <property type="match status" value="1"/>
</dbReference>
<feature type="compositionally biased region" description="Pro residues" evidence="7">
    <location>
        <begin position="1"/>
        <end position="35"/>
    </location>
</feature>
<dbReference type="RefSeq" id="XP_013344959.1">
    <property type="nucleotide sequence ID" value="XM_013489505.1"/>
</dbReference>
<keyword evidence="5" id="KW-0508">mRNA splicing</keyword>
<dbReference type="InterPro" id="IPR043172">
    <property type="entry name" value="Prp8_domainIV_palm"/>
</dbReference>
<dbReference type="HOGENOM" id="CLU_000380_3_0_1"/>
<dbReference type="GO" id="GO:0045292">
    <property type="term" value="P:mRNA cis splicing, via spliceosome"/>
    <property type="evidence" value="ECO:0007669"/>
    <property type="project" value="UniProtKB-ARBA"/>
</dbReference>
<evidence type="ECO:0000256" key="5">
    <source>
        <dbReference type="ARBA" id="ARBA00023187"/>
    </source>
</evidence>
<dbReference type="InterPro" id="IPR019582">
    <property type="entry name" value="RRM_spliceosomal_PrP8"/>
</dbReference>
<dbReference type="Gene3D" id="3.30.43.40">
    <property type="entry name" value="Pre-mRNA-processing-splicing factor 8, U5-snRNA-binding domain"/>
    <property type="match status" value="1"/>
</dbReference>
<feature type="region of interest" description="Disordered" evidence="7">
    <location>
        <begin position="1"/>
        <end position="42"/>
    </location>
</feature>
<dbReference type="Pfam" id="PF12134">
    <property type="entry name" value="PRP8_domainIV"/>
    <property type="match status" value="1"/>
</dbReference>
<dbReference type="InterPro" id="IPR000555">
    <property type="entry name" value="JAMM/MPN+_dom"/>
</dbReference>
<dbReference type="Pfam" id="PF10596">
    <property type="entry name" value="U6-snRNA_bdg"/>
    <property type="match status" value="1"/>
</dbReference>
<dbReference type="Gene3D" id="3.40.140.10">
    <property type="entry name" value="Cytidine Deaminase, domain 2"/>
    <property type="match status" value="1"/>
</dbReference>
<dbReference type="InterPro" id="IPR043173">
    <property type="entry name" value="Prp8_domainIV_fingers"/>
</dbReference>
<keyword evidence="3" id="KW-0747">Spliceosome</keyword>
<evidence type="ECO:0000259" key="8">
    <source>
        <dbReference type="PROSITE" id="PS50249"/>
    </source>
</evidence>
<name>A0A074YQS6_AURSE</name>
<keyword evidence="10" id="KW-1185">Reference proteome</keyword>